<dbReference type="RefSeq" id="XP_060459927.1">
    <property type="nucleotide sequence ID" value="XM_060603654.1"/>
</dbReference>
<name>A0AA48L9W9_9TREE</name>
<dbReference type="AlphaFoldDB" id="A0AA48L9W9"/>
<accession>A0AA48L9W9</accession>
<dbReference type="KEGG" id="ccac:CcaHIS019_0702430"/>
<gene>
    <name evidence="2" type="ORF">CcaverHIS019_0702430</name>
</gene>
<dbReference type="EMBL" id="AP028219">
    <property type="protein sequence ID" value="BEI94662.1"/>
    <property type="molecule type" value="Genomic_DNA"/>
</dbReference>
<organism evidence="2 3">
    <name type="scientific">Cutaneotrichosporon cavernicola</name>
    <dbReference type="NCBI Taxonomy" id="279322"/>
    <lineage>
        <taxon>Eukaryota</taxon>
        <taxon>Fungi</taxon>
        <taxon>Dikarya</taxon>
        <taxon>Basidiomycota</taxon>
        <taxon>Agaricomycotina</taxon>
        <taxon>Tremellomycetes</taxon>
        <taxon>Trichosporonales</taxon>
        <taxon>Trichosporonaceae</taxon>
        <taxon>Cutaneotrichosporon</taxon>
    </lineage>
</organism>
<evidence type="ECO:0000313" key="2">
    <source>
        <dbReference type="EMBL" id="BEI94662.1"/>
    </source>
</evidence>
<feature type="compositionally biased region" description="Basic residues" evidence="1">
    <location>
        <begin position="106"/>
        <end position="119"/>
    </location>
</feature>
<feature type="compositionally biased region" description="Low complexity" evidence="1">
    <location>
        <begin position="158"/>
        <end position="169"/>
    </location>
</feature>
<evidence type="ECO:0000256" key="1">
    <source>
        <dbReference type="SAM" id="MobiDB-lite"/>
    </source>
</evidence>
<keyword evidence="3" id="KW-1185">Reference proteome</keyword>
<sequence length="204" mass="21156">MLTAEGIRALNPVELGNLVASLEAWTGERVTFPSLSATPQRLSSVSETSTACCSVLAAPATYPPVNATDSTPPGRLSPVTPVLPTVPPKDVPPTPTRSGPSAKAKVQPKAKSNRGRKTHNAAEPGTQVAALRRKRQPPALKPPPDTNGHPDEGVDQDPAPSSPFTTTTSRLLFVAPVTTASEGSGSSEAPAPRRGPTWAFMESA</sequence>
<dbReference type="GeneID" id="85498532"/>
<evidence type="ECO:0000313" key="3">
    <source>
        <dbReference type="Proteomes" id="UP001233271"/>
    </source>
</evidence>
<dbReference type="Proteomes" id="UP001233271">
    <property type="component" value="Chromosome 7b"/>
</dbReference>
<proteinExistence type="predicted"/>
<reference evidence="2" key="1">
    <citation type="journal article" date="2023" name="BMC Genomics">
        <title>Chromosome-level genome assemblies of Cutaneotrichosporon spp. (Trichosporonales, Basidiomycota) reveal imbalanced evolution between nucleotide sequences and chromosome synteny.</title>
        <authorList>
            <person name="Kobayashi Y."/>
            <person name="Kayamori A."/>
            <person name="Aoki K."/>
            <person name="Shiwa Y."/>
            <person name="Matsutani M."/>
            <person name="Fujita N."/>
            <person name="Sugita T."/>
            <person name="Iwasaki W."/>
            <person name="Tanaka N."/>
            <person name="Takashima M."/>
        </authorList>
    </citation>
    <scope>NUCLEOTIDE SEQUENCE</scope>
    <source>
        <strain evidence="2">HIS019</strain>
    </source>
</reference>
<protein>
    <submittedName>
        <fullName evidence="2">Uncharacterized protein</fullName>
    </submittedName>
</protein>
<feature type="compositionally biased region" description="Pro residues" evidence="1">
    <location>
        <begin position="84"/>
        <end position="95"/>
    </location>
</feature>
<feature type="compositionally biased region" description="Low complexity" evidence="1">
    <location>
        <begin position="178"/>
        <end position="192"/>
    </location>
</feature>
<feature type="region of interest" description="Disordered" evidence="1">
    <location>
        <begin position="61"/>
        <end position="204"/>
    </location>
</feature>